<proteinExistence type="predicted"/>
<feature type="transmembrane region" description="Helical" evidence="2">
    <location>
        <begin position="270"/>
        <end position="289"/>
    </location>
</feature>
<feature type="compositionally biased region" description="Basic and acidic residues" evidence="1">
    <location>
        <begin position="201"/>
        <end position="217"/>
    </location>
</feature>
<dbReference type="OrthoDB" id="2431303at2759"/>
<reference evidence="4" key="1">
    <citation type="submission" date="2020-12" db="EMBL/GenBank/DDBJ databases">
        <title>Metabolic potential, ecology and presence of endohyphal bacteria is reflected in genomic diversity of Mucoromycotina.</title>
        <authorList>
            <person name="Muszewska A."/>
            <person name="Okrasinska A."/>
            <person name="Steczkiewicz K."/>
            <person name="Drgas O."/>
            <person name="Orlowska M."/>
            <person name="Perlinska-Lenart U."/>
            <person name="Aleksandrzak-Piekarczyk T."/>
            <person name="Szatraj K."/>
            <person name="Zielenkiewicz U."/>
            <person name="Pilsyk S."/>
            <person name="Malc E."/>
            <person name="Mieczkowski P."/>
            <person name="Kruszewska J.S."/>
            <person name="Biernat P."/>
            <person name="Pawlowska J."/>
        </authorList>
    </citation>
    <scope>NUCLEOTIDE SEQUENCE</scope>
    <source>
        <strain evidence="4">WA0000051536</strain>
    </source>
</reference>
<feature type="compositionally biased region" description="Low complexity" evidence="1">
    <location>
        <begin position="35"/>
        <end position="45"/>
    </location>
</feature>
<evidence type="ECO:0000256" key="3">
    <source>
        <dbReference type="SAM" id="SignalP"/>
    </source>
</evidence>
<accession>A0A8H7PZS4</accession>
<feature type="region of interest" description="Disordered" evidence="1">
    <location>
        <begin position="229"/>
        <end position="263"/>
    </location>
</feature>
<dbReference type="Proteomes" id="UP000612746">
    <property type="component" value="Unassembled WGS sequence"/>
</dbReference>
<feature type="compositionally biased region" description="Acidic residues" evidence="1">
    <location>
        <begin position="46"/>
        <end position="65"/>
    </location>
</feature>
<feature type="chain" id="PRO_5034233187" evidence="3">
    <location>
        <begin position="22"/>
        <end position="395"/>
    </location>
</feature>
<evidence type="ECO:0000256" key="1">
    <source>
        <dbReference type="SAM" id="MobiDB-lite"/>
    </source>
</evidence>
<feature type="region of interest" description="Disordered" evidence="1">
    <location>
        <begin position="28"/>
        <end position="217"/>
    </location>
</feature>
<organism evidence="4 5">
    <name type="scientific">Umbelopsis vinacea</name>
    <dbReference type="NCBI Taxonomy" id="44442"/>
    <lineage>
        <taxon>Eukaryota</taxon>
        <taxon>Fungi</taxon>
        <taxon>Fungi incertae sedis</taxon>
        <taxon>Mucoromycota</taxon>
        <taxon>Mucoromycotina</taxon>
        <taxon>Umbelopsidomycetes</taxon>
        <taxon>Umbelopsidales</taxon>
        <taxon>Umbelopsidaceae</taxon>
        <taxon>Umbelopsis</taxon>
    </lineage>
</organism>
<evidence type="ECO:0000256" key="2">
    <source>
        <dbReference type="SAM" id="Phobius"/>
    </source>
</evidence>
<feature type="compositionally biased region" description="Acidic residues" evidence="1">
    <location>
        <begin position="73"/>
        <end position="85"/>
    </location>
</feature>
<evidence type="ECO:0000313" key="4">
    <source>
        <dbReference type="EMBL" id="KAG2182905.1"/>
    </source>
</evidence>
<keyword evidence="5" id="KW-1185">Reference proteome</keyword>
<dbReference type="AlphaFoldDB" id="A0A8H7PZS4"/>
<protein>
    <submittedName>
        <fullName evidence="4">Uncharacterized protein</fullName>
    </submittedName>
</protein>
<feature type="compositionally biased region" description="Basic and acidic residues" evidence="1">
    <location>
        <begin position="240"/>
        <end position="250"/>
    </location>
</feature>
<feature type="compositionally biased region" description="Basic residues" evidence="1">
    <location>
        <begin position="349"/>
        <end position="363"/>
    </location>
</feature>
<comment type="caution">
    <text evidence="4">The sequence shown here is derived from an EMBL/GenBank/DDBJ whole genome shotgun (WGS) entry which is preliminary data.</text>
</comment>
<gene>
    <name evidence="4" type="ORF">INT44_005886</name>
</gene>
<name>A0A8H7PZS4_9FUNG</name>
<keyword evidence="2" id="KW-0812">Transmembrane</keyword>
<evidence type="ECO:0000313" key="5">
    <source>
        <dbReference type="Proteomes" id="UP000612746"/>
    </source>
</evidence>
<dbReference type="EMBL" id="JAEPRA010000007">
    <property type="protein sequence ID" value="KAG2182905.1"/>
    <property type="molecule type" value="Genomic_DNA"/>
</dbReference>
<feature type="region of interest" description="Disordered" evidence="1">
    <location>
        <begin position="348"/>
        <end position="395"/>
    </location>
</feature>
<feature type="compositionally biased region" description="Pro residues" evidence="1">
    <location>
        <begin position="188"/>
        <end position="197"/>
    </location>
</feature>
<feature type="compositionally biased region" description="Acidic residues" evidence="1">
    <location>
        <begin position="92"/>
        <end position="135"/>
    </location>
</feature>
<keyword evidence="2" id="KW-0472">Membrane</keyword>
<feature type="signal peptide" evidence="3">
    <location>
        <begin position="1"/>
        <end position="21"/>
    </location>
</feature>
<keyword evidence="2" id="KW-1133">Transmembrane helix</keyword>
<keyword evidence="3" id="KW-0732">Signal</keyword>
<sequence>MHKKLLLCLLLLCSFIFIASAIEPPSYEVQQPASDPADVLLAAEPLLDDDDENTPIEDDEEDEEATSSLNHIDEDDAKDSVEEIDIWANAGDNDDDEEDEESEEDLVDDEDEEDDEHDHDDDEEEEEDEDDDEEGSIDHDSFDDQDEDLYEQDRVQFGLDPDTTQTEEEEELKWSNQFIPEEDRSPDQSPPPPPPQQPIYEDEKKEVEQGHAETEAKAEEASLMDLGVEDADNDIPPPEHGSHQDSELEKQPTPVQDWNREPTKKPCHKWSTLVWLGLLACCIVLFYGARIRANSIALDGDSKHAILPYISLPRICPMLKLHQNDIKSPLVLSTSPLSDPSIVIDAHSKHLHPPSGRGHHRKASSLSAHITPRSRPTSAGHDSPWTGEWKEGKEW</sequence>